<proteinExistence type="predicted"/>
<dbReference type="Proteomes" id="UP001431131">
    <property type="component" value="Unassembled WGS sequence"/>
</dbReference>
<sequence length="48" mass="5413">MGRTKPANANAMRNNNAKMGNRVSEELVEFAAYTDVKAEKQNVMKKKK</sequence>
<name>A0AAW5E228_9BACI</name>
<comment type="caution">
    <text evidence="1">The sequence shown here is derived from an EMBL/GenBank/DDBJ whole genome shotgun (WGS) entry which is preliminary data.</text>
</comment>
<accession>A0AAW5E228</accession>
<reference evidence="1" key="1">
    <citation type="submission" date="2022-02" db="EMBL/GenBank/DDBJ databases">
        <title>Fredinandcohnia quinoae sp. nov. isolated from Chenopodium quinoa seeds.</title>
        <authorList>
            <person name="Saati-Santamaria Z."/>
            <person name="Flores-Felix J.D."/>
            <person name="Igual J.M."/>
            <person name="Velazquez E."/>
            <person name="Garcia-Fraile P."/>
            <person name="Martinez-Molina E."/>
        </authorList>
    </citation>
    <scope>NUCLEOTIDE SEQUENCE</scope>
    <source>
        <strain evidence="1">SECRCQ15</strain>
    </source>
</reference>
<gene>
    <name evidence="1" type="ORF">MJG50_09705</name>
</gene>
<keyword evidence="2" id="KW-1185">Reference proteome</keyword>
<dbReference type="AlphaFoldDB" id="A0AAW5E228"/>
<dbReference type="EMBL" id="JAKTTI010000012">
    <property type="protein sequence ID" value="MCH1625604.1"/>
    <property type="molecule type" value="Genomic_DNA"/>
</dbReference>
<protein>
    <submittedName>
        <fullName evidence="1">Uncharacterized protein</fullName>
    </submittedName>
</protein>
<dbReference type="RefSeq" id="WP_240255239.1">
    <property type="nucleotide sequence ID" value="NZ_JAKTTI010000012.1"/>
</dbReference>
<organism evidence="1 2">
    <name type="scientific">Fredinandcohnia quinoae</name>
    <dbReference type="NCBI Taxonomy" id="2918902"/>
    <lineage>
        <taxon>Bacteria</taxon>
        <taxon>Bacillati</taxon>
        <taxon>Bacillota</taxon>
        <taxon>Bacilli</taxon>
        <taxon>Bacillales</taxon>
        <taxon>Bacillaceae</taxon>
        <taxon>Fredinandcohnia</taxon>
    </lineage>
</organism>
<evidence type="ECO:0000313" key="2">
    <source>
        <dbReference type="Proteomes" id="UP001431131"/>
    </source>
</evidence>
<evidence type="ECO:0000313" key="1">
    <source>
        <dbReference type="EMBL" id="MCH1625604.1"/>
    </source>
</evidence>